<evidence type="ECO:0000313" key="3">
    <source>
        <dbReference type="Proteomes" id="UP001595846"/>
    </source>
</evidence>
<dbReference type="Proteomes" id="UP001595846">
    <property type="component" value="Unassembled WGS sequence"/>
</dbReference>
<dbReference type="EMBL" id="JBHSAQ010000013">
    <property type="protein sequence ID" value="MFC3959575.1"/>
    <property type="molecule type" value="Genomic_DNA"/>
</dbReference>
<proteinExistence type="predicted"/>
<dbReference type="AlphaFoldDB" id="A0ABD5NS59"/>
<comment type="caution">
    <text evidence="2">The sequence shown here is derived from an EMBL/GenBank/DDBJ whole genome shotgun (WGS) entry which is preliminary data.</text>
</comment>
<keyword evidence="3" id="KW-1185">Reference proteome</keyword>
<reference evidence="2 3" key="1">
    <citation type="journal article" date="2019" name="Int. J. Syst. Evol. Microbiol.">
        <title>The Global Catalogue of Microorganisms (GCM) 10K type strain sequencing project: providing services to taxonomists for standard genome sequencing and annotation.</title>
        <authorList>
            <consortium name="The Broad Institute Genomics Platform"/>
            <consortium name="The Broad Institute Genome Sequencing Center for Infectious Disease"/>
            <person name="Wu L."/>
            <person name="Ma J."/>
        </authorList>
    </citation>
    <scope>NUCLEOTIDE SEQUENCE [LARGE SCALE GENOMIC DNA]</scope>
    <source>
        <strain evidence="2 3">IBRC-M 10256</strain>
    </source>
</reference>
<evidence type="ECO:0000256" key="1">
    <source>
        <dbReference type="SAM" id="MobiDB-lite"/>
    </source>
</evidence>
<gene>
    <name evidence="2" type="ORF">ACFOUR_14525</name>
</gene>
<dbReference type="RefSeq" id="WP_256533088.1">
    <property type="nucleotide sequence ID" value="NZ_CP101824.1"/>
</dbReference>
<organism evidence="2 3">
    <name type="scientific">Halovivax cerinus</name>
    <dbReference type="NCBI Taxonomy" id="1487865"/>
    <lineage>
        <taxon>Archaea</taxon>
        <taxon>Methanobacteriati</taxon>
        <taxon>Methanobacteriota</taxon>
        <taxon>Stenosarchaea group</taxon>
        <taxon>Halobacteria</taxon>
        <taxon>Halobacteriales</taxon>
        <taxon>Natrialbaceae</taxon>
        <taxon>Halovivax</taxon>
    </lineage>
</organism>
<accession>A0ABD5NS59</accession>
<name>A0ABD5NS59_9EURY</name>
<feature type="compositionally biased region" description="Basic and acidic residues" evidence="1">
    <location>
        <begin position="1"/>
        <end position="14"/>
    </location>
</feature>
<protein>
    <submittedName>
        <fullName evidence="2">Uncharacterized protein</fullName>
    </submittedName>
</protein>
<feature type="region of interest" description="Disordered" evidence="1">
    <location>
        <begin position="1"/>
        <end position="26"/>
    </location>
</feature>
<evidence type="ECO:0000313" key="2">
    <source>
        <dbReference type="EMBL" id="MFC3959575.1"/>
    </source>
</evidence>
<dbReference type="GeneID" id="73902200"/>
<sequence>MYTTDVREEPDRGRTATGPLDGEGCDHERTVYVESDAGGSLSCQECGTVIPAADERGDAEPGISASCRWVLTRVGGRY</sequence>